<protein>
    <submittedName>
        <fullName evidence="2">Uncharacterized protein</fullName>
    </submittedName>
</protein>
<name>A0A370B0D5_9ACTN</name>
<keyword evidence="3" id="KW-1185">Reference proteome</keyword>
<dbReference type="AlphaFoldDB" id="A0A370B0D5"/>
<dbReference type="Proteomes" id="UP000253741">
    <property type="component" value="Unassembled WGS sequence"/>
</dbReference>
<sequence length="112" mass="11239">MSVDTAEHGSYAHDYYDDDSVVSLTGRGGTAPTTALRFGPRSPDEVSAAVRGSGARDGAARPAAAYRRGDLVGRARAETQGGRRGGAAPAGQGDDGIVVVVVVRVGAVLGGD</sequence>
<reference evidence="2 3" key="1">
    <citation type="submission" date="2018-07" db="EMBL/GenBank/DDBJ databases">
        <title>Streptomyces species from bats.</title>
        <authorList>
            <person name="Dunlap C."/>
        </authorList>
    </citation>
    <scope>NUCLEOTIDE SEQUENCE [LARGE SCALE GENOMIC DNA]</scope>
    <source>
        <strain evidence="2 3">AC230</strain>
    </source>
</reference>
<evidence type="ECO:0000313" key="3">
    <source>
        <dbReference type="Proteomes" id="UP000253741"/>
    </source>
</evidence>
<accession>A0A370B0D5</accession>
<feature type="compositionally biased region" description="Low complexity" evidence="1">
    <location>
        <begin position="48"/>
        <end position="66"/>
    </location>
</feature>
<comment type="caution">
    <text evidence="2">The sequence shown here is derived from an EMBL/GenBank/DDBJ whole genome shotgun (WGS) entry which is preliminary data.</text>
</comment>
<evidence type="ECO:0000313" key="2">
    <source>
        <dbReference type="EMBL" id="RDG35308.1"/>
    </source>
</evidence>
<feature type="compositionally biased region" description="Basic and acidic residues" evidence="1">
    <location>
        <begin position="67"/>
        <end position="77"/>
    </location>
</feature>
<feature type="region of interest" description="Disordered" evidence="1">
    <location>
        <begin position="23"/>
        <end position="93"/>
    </location>
</feature>
<dbReference type="EMBL" id="QQNA01000234">
    <property type="protein sequence ID" value="RDG35308.1"/>
    <property type="molecule type" value="Genomic_DNA"/>
</dbReference>
<organism evidence="2 3">
    <name type="scientific">Streptomyces corynorhini</name>
    <dbReference type="NCBI Taxonomy" id="2282652"/>
    <lineage>
        <taxon>Bacteria</taxon>
        <taxon>Bacillati</taxon>
        <taxon>Actinomycetota</taxon>
        <taxon>Actinomycetes</taxon>
        <taxon>Kitasatosporales</taxon>
        <taxon>Streptomycetaceae</taxon>
        <taxon>Streptomyces</taxon>
    </lineage>
</organism>
<proteinExistence type="predicted"/>
<evidence type="ECO:0000256" key="1">
    <source>
        <dbReference type="SAM" id="MobiDB-lite"/>
    </source>
</evidence>
<gene>
    <name evidence="2" type="ORF">DVH02_26035</name>
</gene>
<feature type="non-terminal residue" evidence="2">
    <location>
        <position position="112"/>
    </location>
</feature>